<evidence type="ECO:0000256" key="1">
    <source>
        <dbReference type="SAM" id="SignalP"/>
    </source>
</evidence>
<name>A0A1I1ZNQ0_9BACT</name>
<gene>
    <name evidence="2" type="ORF">SAMN05216167_112175</name>
</gene>
<sequence length="73" mass="8319">MIIFPPVARHFSRCFLGFLLSSLAKQLLAQTIIYVRPDDSRMTRYRTCWAQAFDKTQLQAAIDNALKTGANQV</sequence>
<dbReference type="AlphaFoldDB" id="A0A1I1ZNQ0"/>
<evidence type="ECO:0000313" key="2">
    <source>
        <dbReference type="EMBL" id="SFE33347.1"/>
    </source>
</evidence>
<accession>A0A1I1ZNQ0</accession>
<dbReference type="EMBL" id="FOLQ01000012">
    <property type="protein sequence ID" value="SFE33347.1"/>
    <property type="molecule type" value="Genomic_DNA"/>
</dbReference>
<proteinExistence type="predicted"/>
<evidence type="ECO:0000313" key="3">
    <source>
        <dbReference type="Proteomes" id="UP000198598"/>
    </source>
</evidence>
<keyword evidence="3" id="KW-1185">Reference proteome</keyword>
<reference evidence="2 3" key="1">
    <citation type="submission" date="2016-10" db="EMBL/GenBank/DDBJ databases">
        <authorList>
            <person name="de Groot N.N."/>
        </authorList>
    </citation>
    <scope>NUCLEOTIDE SEQUENCE [LARGE SCALE GENOMIC DNA]</scope>
    <source>
        <strain evidence="2 3">DSM 26130</strain>
    </source>
</reference>
<feature type="chain" id="PRO_5011761611" evidence="1">
    <location>
        <begin position="30"/>
        <end position="73"/>
    </location>
</feature>
<protein>
    <submittedName>
        <fullName evidence="2">Uncharacterized protein</fullName>
    </submittedName>
</protein>
<organism evidence="2 3">
    <name type="scientific">Spirosoma endophyticum</name>
    <dbReference type="NCBI Taxonomy" id="662367"/>
    <lineage>
        <taxon>Bacteria</taxon>
        <taxon>Pseudomonadati</taxon>
        <taxon>Bacteroidota</taxon>
        <taxon>Cytophagia</taxon>
        <taxon>Cytophagales</taxon>
        <taxon>Cytophagaceae</taxon>
        <taxon>Spirosoma</taxon>
    </lineage>
</organism>
<feature type="signal peptide" evidence="1">
    <location>
        <begin position="1"/>
        <end position="29"/>
    </location>
</feature>
<dbReference type="Proteomes" id="UP000198598">
    <property type="component" value="Unassembled WGS sequence"/>
</dbReference>
<keyword evidence="1" id="KW-0732">Signal</keyword>